<sequence>MNILVIDDDPAVRKFITTILKKENHTVFEADNGKTGLQLLQEQHDIPVVITDIVMPEKEGIETIMEMRSQYPAIKILAISGGGKVGPENYLVLADALGAHTTLKKPFSGPELLLSLKLLQ</sequence>
<keyword evidence="4" id="KW-0418">Kinase</keyword>
<evidence type="ECO:0000259" key="3">
    <source>
        <dbReference type="PROSITE" id="PS50110"/>
    </source>
</evidence>
<name>A0A101JGT4_CHLLI</name>
<dbReference type="InterPro" id="IPR011006">
    <property type="entry name" value="CheY-like_superfamily"/>
</dbReference>
<evidence type="ECO:0000256" key="2">
    <source>
        <dbReference type="PROSITE-ProRule" id="PRU00169"/>
    </source>
</evidence>
<dbReference type="Proteomes" id="UP000053937">
    <property type="component" value="Unassembled WGS sequence"/>
</dbReference>
<dbReference type="InterPro" id="IPR050595">
    <property type="entry name" value="Bact_response_regulator"/>
</dbReference>
<dbReference type="PROSITE" id="PS50110">
    <property type="entry name" value="RESPONSE_REGULATORY"/>
    <property type="match status" value="1"/>
</dbReference>
<dbReference type="RefSeq" id="WP_059139120.1">
    <property type="nucleotide sequence ID" value="NZ_LMBR01000154.1"/>
</dbReference>
<keyword evidence="5" id="KW-1185">Reference proteome</keyword>
<dbReference type="OrthoDB" id="9796457at2"/>
<dbReference type="Gene3D" id="3.40.50.2300">
    <property type="match status" value="1"/>
</dbReference>
<gene>
    <name evidence="4" type="ORF">ASB62_06385</name>
</gene>
<comment type="caution">
    <text evidence="4">The sequence shown here is derived from an EMBL/GenBank/DDBJ whole genome shotgun (WGS) entry which is preliminary data.</text>
</comment>
<feature type="domain" description="Response regulatory" evidence="3">
    <location>
        <begin position="2"/>
        <end position="120"/>
    </location>
</feature>
<dbReference type="Pfam" id="PF00072">
    <property type="entry name" value="Response_reg"/>
    <property type="match status" value="1"/>
</dbReference>
<evidence type="ECO:0000313" key="4">
    <source>
        <dbReference type="EMBL" id="KUL26578.1"/>
    </source>
</evidence>
<feature type="modified residue" description="4-aspartylphosphate" evidence="2">
    <location>
        <position position="52"/>
    </location>
</feature>
<dbReference type="PANTHER" id="PTHR44591">
    <property type="entry name" value="STRESS RESPONSE REGULATOR PROTEIN 1"/>
    <property type="match status" value="1"/>
</dbReference>
<keyword evidence="1 2" id="KW-0597">Phosphoprotein</keyword>
<dbReference type="SMART" id="SM00448">
    <property type="entry name" value="REC"/>
    <property type="match status" value="1"/>
</dbReference>
<dbReference type="PANTHER" id="PTHR44591:SF23">
    <property type="entry name" value="CHEY SUBFAMILY"/>
    <property type="match status" value="1"/>
</dbReference>
<organism evidence="4 5">
    <name type="scientific">Chlorobium limicola</name>
    <dbReference type="NCBI Taxonomy" id="1092"/>
    <lineage>
        <taxon>Bacteria</taxon>
        <taxon>Pseudomonadati</taxon>
        <taxon>Chlorobiota</taxon>
        <taxon>Chlorobiia</taxon>
        <taxon>Chlorobiales</taxon>
        <taxon>Chlorobiaceae</taxon>
        <taxon>Chlorobium/Pelodictyon group</taxon>
        <taxon>Chlorobium</taxon>
    </lineage>
</organism>
<keyword evidence="4" id="KW-0808">Transferase</keyword>
<dbReference type="InterPro" id="IPR001789">
    <property type="entry name" value="Sig_transdc_resp-reg_receiver"/>
</dbReference>
<dbReference type="SUPFAM" id="SSF52172">
    <property type="entry name" value="CheY-like"/>
    <property type="match status" value="1"/>
</dbReference>
<reference evidence="4 5" key="1">
    <citation type="submission" date="2015-10" db="EMBL/GenBank/DDBJ databases">
        <title>Draft Genome Sequence of Chlorobium limicola strain Frasassi Growing under Artificial Lighting in the Frasassi Cave System.</title>
        <authorList>
            <person name="Mansor M."/>
            <person name="Macalady J."/>
        </authorList>
    </citation>
    <scope>NUCLEOTIDE SEQUENCE [LARGE SCALE GENOMIC DNA]</scope>
    <source>
        <strain evidence="4 5">Frasassi</strain>
    </source>
</reference>
<dbReference type="GO" id="GO:0000160">
    <property type="term" value="P:phosphorelay signal transduction system"/>
    <property type="evidence" value="ECO:0007669"/>
    <property type="project" value="InterPro"/>
</dbReference>
<dbReference type="EMBL" id="LMBR01000154">
    <property type="protein sequence ID" value="KUL26578.1"/>
    <property type="molecule type" value="Genomic_DNA"/>
</dbReference>
<evidence type="ECO:0000313" key="5">
    <source>
        <dbReference type="Proteomes" id="UP000053937"/>
    </source>
</evidence>
<dbReference type="AlphaFoldDB" id="A0A101JGT4"/>
<protein>
    <submittedName>
        <fullName evidence="4">Histidine kinase</fullName>
    </submittedName>
</protein>
<proteinExistence type="predicted"/>
<accession>A0A101JGT4</accession>
<evidence type="ECO:0000256" key="1">
    <source>
        <dbReference type="ARBA" id="ARBA00022553"/>
    </source>
</evidence>
<dbReference type="GO" id="GO:0016301">
    <property type="term" value="F:kinase activity"/>
    <property type="evidence" value="ECO:0007669"/>
    <property type="project" value="UniProtKB-KW"/>
</dbReference>